<organism evidence="2">
    <name type="scientific">Cladocopium goreaui</name>
    <dbReference type="NCBI Taxonomy" id="2562237"/>
    <lineage>
        <taxon>Eukaryota</taxon>
        <taxon>Sar</taxon>
        <taxon>Alveolata</taxon>
        <taxon>Dinophyceae</taxon>
        <taxon>Suessiales</taxon>
        <taxon>Symbiodiniaceae</taxon>
        <taxon>Cladocopium</taxon>
    </lineage>
</organism>
<feature type="region of interest" description="Disordered" evidence="1">
    <location>
        <begin position="241"/>
        <end position="311"/>
    </location>
</feature>
<protein>
    <submittedName>
        <fullName evidence="2">Uncharacterized protein</fullName>
    </submittedName>
</protein>
<evidence type="ECO:0000313" key="4">
    <source>
        <dbReference type="Proteomes" id="UP001152797"/>
    </source>
</evidence>
<evidence type="ECO:0000313" key="3">
    <source>
        <dbReference type="EMBL" id="CAL1147281.1"/>
    </source>
</evidence>
<dbReference type="AlphaFoldDB" id="A0A9P1FZI2"/>
<evidence type="ECO:0000313" key="2">
    <source>
        <dbReference type="EMBL" id="CAI3993906.1"/>
    </source>
</evidence>
<accession>A0A9P1FZI2</accession>
<feature type="compositionally biased region" description="Low complexity" evidence="1">
    <location>
        <begin position="351"/>
        <end position="361"/>
    </location>
</feature>
<keyword evidence="4" id="KW-1185">Reference proteome</keyword>
<feature type="compositionally biased region" description="Low complexity" evidence="1">
    <location>
        <begin position="297"/>
        <end position="311"/>
    </location>
</feature>
<feature type="compositionally biased region" description="Low complexity" evidence="1">
    <location>
        <begin position="268"/>
        <end position="278"/>
    </location>
</feature>
<feature type="region of interest" description="Disordered" evidence="1">
    <location>
        <begin position="338"/>
        <end position="361"/>
    </location>
</feature>
<reference evidence="3" key="2">
    <citation type="submission" date="2024-04" db="EMBL/GenBank/DDBJ databases">
        <authorList>
            <person name="Chen Y."/>
            <person name="Shah S."/>
            <person name="Dougan E. K."/>
            <person name="Thang M."/>
            <person name="Chan C."/>
        </authorList>
    </citation>
    <scope>NUCLEOTIDE SEQUENCE [LARGE SCALE GENOMIC DNA]</scope>
</reference>
<gene>
    <name evidence="2" type="ORF">C1SCF055_LOCUS20608</name>
</gene>
<name>A0A9P1FZI2_9DINO</name>
<dbReference type="Proteomes" id="UP001152797">
    <property type="component" value="Unassembled WGS sequence"/>
</dbReference>
<dbReference type="OrthoDB" id="418538at2759"/>
<comment type="caution">
    <text evidence="2">The sequence shown here is derived from an EMBL/GenBank/DDBJ whole genome shotgun (WGS) entry which is preliminary data.</text>
</comment>
<dbReference type="EMBL" id="CAMXCT020001890">
    <property type="protein sequence ID" value="CAL1147281.1"/>
    <property type="molecule type" value="Genomic_DNA"/>
</dbReference>
<proteinExistence type="predicted"/>
<evidence type="ECO:0000256" key="1">
    <source>
        <dbReference type="SAM" id="MobiDB-lite"/>
    </source>
</evidence>
<dbReference type="EMBL" id="CAMXCT030001890">
    <property type="protein sequence ID" value="CAL4781218.1"/>
    <property type="molecule type" value="Genomic_DNA"/>
</dbReference>
<reference evidence="2" key="1">
    <citation type="submission" date="2022-10" db="EMBL/GenBank/DDBJ databases">
        <authorList>
            <person name="Chen Y."/>
            <person name="Dougan E. K."/>
            <person name="Chan C."/>
            <person name="Rhodes N."/>
            <person name="Thang M."/>
        </authorList>
    </citation>
    <scope>NUCLEOTIDE SEQUENCE</scope>
</reference>
<feature type="region of interest" description="Disordered" evidence="1">
    <location>
        <begin position="1"/>
        <end position="31"/>
    </location>
</feature>
<feature type="compositionally biased region" description="Basic and acidic residues" evidence="1">
    <location>
        <begin position="338"/>
        <end position="350"/>
    </location>
</feature>
<sequence length="820" mass="90297">MDEDFDVPSAVESLPPASTAKRSTRGSSDAGAGKAATLKICQYNGCDSDCKTNRRHCSHHQRHLDNMRNQISKNKGADAVKAWSEKCKDVEFANSQIEYMSKKAVGLPMFARAPLIDFVQWEQEFGHLVTSKTATQDQPFEEEQWIRRQVHKFGRNREEMVQEWKQKLAGPWKRDYLGYKGALRLWLPAKEFQEKAETDFIKGNSREVSKQKKAPKQFETEAFRIHALEAGFNHGHGFFGGHVGAAGDEEEDDPMVAAGSPGASDGKAGASAFPAAPATKRKPCAETLEASEDETEATAAPAKKPRKGANGAGARAALFDNLSRQLLTKHAAIVSKKADAERVQKEEKEAPAPVAPTDATTSARNLYNDALAQNLKMVEVWLSPGALTAMVETHNKEVADQNQEDRKIPEGCETLATQSPGLAWIVELTASSVNVGRKHLLRTHAFMQEFVGEIAQGSIEEAELEKKRLAWRRMLGCATQMESSLKKCAGDVAKHVSGLAAAAERKKKKDKDKAEKDAEAKHLAKEKEKMKKASADGAGLPHLFKLAADELLRILVKEANGFEEKMDLSKPFVLTNSSHFTAWQSNATLLQVMTNFGSRYKKVESFEQTGKVTQPIAARQGKEPTEKFFNDIMLLARKSIVDISEHAANWMTTSWLLGFAPKRVFIGFAPNCAAMLRCLAYGDMEVYILPVAELVRSIEEKHSSLQVSTLSELEQVIEGGDDKFWSGLGLKPFFHRLEKEEILYVPTGHLLVEKTGASSMIYGARKSFIVADSTAASNYAACKELLAKDGKDVEKMEKVHECLKAALQAAAVTEVKAEGS</sequence>
<dbReference type="EMBL" id="CAMXCT010001890">
    <property type="protein sequence ID" value="CAI3993906.1"/>
    <property type="molecule type" value="Genomic_DNA"/>
</dbReference>